<keyword evidence="4 9" id="KW-0812">Transmembrane</keyword>
<evidence type="ECO:0000256" key="9">
    <source>
        <dbReference type="PROSITE-ProRule" id="PRU00282"/>
    </source>
</evidence>
<evidence type="ECO:0000256" key="3">
    <source>
        <dbReference type="ARBA" id="ARBA00022448"/>
    </source>
</evidence>
<gene>
    <name evidence="12" type="ORF">DFH94DRAFT_785699</name>
</gene>
<dbReference type="PROSITE" id="PS50920">
    <property type="entry name" value="SOLCAR"/>
    <property type="match status" value="3"/>
</dbReference>
<evidence type="ECO:0000256" key="2">
    <source>
        <dbReference type="ARBA" id="ARBA00006375"/>
    </source>
</evidence>
<protein>
    <submittedName>
        <fullName evidence="12">Mitochondrial carrier</fullName>
    </submittedName>
</protein>
<dbReference type="GO" id="GO:0051724">
    <property type="term" value="F:NAD transmembrane transporter activity"/>
    <property type="evidence" value="ECO:0007669"/>
    <property type="project" value="TreeGrafter"/>
</dbReference>
<dbReference type="PANTHER" id="PTHR45939">
    <property type="entry name" value="PEROXISOMAL MEMBRANE PROTEIN PMP34-RELATED"/>
    <property type="match status" value="1"/>
</dbReference>
<dbReference type="EMBL" id="WHVB01000058">
    <property type="protein sequence ID" value="KAF8464183.1"/>
    <property type="molecule type" value="Genomic_DNA"/>
</dbReference>
<evidence type="ECO:0000313" key="12">
    <source>
        <dbReference type="EMBL" id="KAF8464183.1"/>
    </source>
</evidence>
<dbReference type="InterPro" id="IPR023395">
    <property type="entry name" value="MCP_dom_sf"/>
</dbReference>
<feature type="repeat" description="Solcar" evidence="9">
    <location>
        <begin position="3"/>
        <end position="88"/>
    </location>
</feature>
<keyword evidence="3 10" id="KW-0813">Transport</keyword>
<name>A0A9P5JVR0_9AGAM</name>
<proteinExistence type="inferred from homology"/>
<feature type="repeat" description="Solcar" evidence="9">
    <location>
        <begin position="99"/>
        <end position="194"/>
    </location>
</feature>
<feature type="transmembrane region" description="Helical" evidence="11">
    <location>
        <begin position="6"/>
        <end position="29"/>
    </location>
</feature>
<comment type="similarity">
    <text evidence="2 10">Belongs to the mitochondrial carrier (TC 2.A.29) family.</text>
</comment>
<dbReference type="Pfam" id="PF00153">
    <property type="entry name" value="Mito_carr"/>
    <property type="match status" value="3"/>
</dbReference>
<dbReference type="GO" id="GO:0015230">
    <property type="term" value="F:FAD transmembrane transporter activity"/>
    <property type="evidence" value="ECO:0007669"/>
    <property type="project" value="TreeGrafter"/>
</dbReference>
<dbReference type="SUPFAM" id="SSF103506">
    <property type="entry name" value="Mitochondrial carrier"/>
    <property type="match status" value="1"/>
</dbReference>
<comment type="caution">
    <text evidence="12">The sequence shown here is derived from an EMBL/GenBank/DDBJ whole genome shotgun (WGS) entry which is preliminary data.</text>
</comment>
<reference evidence="12" key="1">
    <citation type="submission" date="2019-10" db="EMBL/GenBank/DDBJ databases">
        <authorList>
            <consortium name="DOE Joint Genome Institute"/>
            <person name="Kuo A."/>
            <person name="Miyauchi S."/>
            <person name="Kiss E."/>
            <person name="Drula E."/>
            <person name="Kohler A."/>
            <person name="Sanchez-Garcia M."/>
            <person name="Andreopoulos B."/>
            <person name="Barry K.W."/>
            <person name="Bonito G."/>
            <person name="Buee M."/>
            <person name="Carver A."/>
            <person name="Chen C."/>
            <person name="Cichocki N."/>
            <person name="Clum A."/>
            <person name="Culley D."/>
            <person name="Crous P.W."/>
            <person name="Fauchery L."/>
            <person name="Girlanda M."/>
            <person name="Hayes R."/>
            <person name="Keri Z."/>
            <person name="LaButti K."/>
            <person name="Lipzen A."/>
            <person name="Lombard V."/>
            <person name="Magnuson J."/>
            <person name="Maillard F."/>
            <person name="Morin E."/>
            <person name="Murat C."/>
            <person name="Nolan M."/>
            <person name="Ohm R."/>
            <person name="Pangilinan J."/>
            <person name="Pereira M."/>
            <person name="Perotto S."/>
            <person name="Peter M."/>
            <person name="Riley R."/>
            <person name="Sitrit Y."/>
            <person name="Stielow B."/>
            <person name="Szollosi G."/>
            <person name="Zifcakova L."/>
            <person name="Stursova M."/>
            <person name="Spatafora J.W."/>
            <person name="Tedersoo L."/>
            <person name="Vaario L.-M."/>
            <person name="Yamada A."/>
            <person name="Yan M."/>
            <person name="Wang P."/>
            <person name="Xu J."/>
            <person name="Bruns T."/>
            <person name="Baldrian P."/>
            <person name="Vilgalys R."/>
            <person name="Henrissat B."/>
            <person name="Grigoriev I.V."/>
            <person name="Hibbett D."/>
            <person name="Nagy L.G."/>
            <person name="Martin F.M."/>
        </authorList>
    </citation>
    <scope>NUCLEOTIDE SEQUENCE</scope>
    <source>
        <strain evidence="12">Prilba</strain>
    </source>
</reference>
<dbReference type="GO" id="GO:0015217">
    <property type="term" value="F:ADP transmembrane transporter activity"/>
    <property type="evidence" value="ECO:0007669"/>
    <property type="project" value="TreeGrafter"/>
</dbReference>
<dbReference type="InterPro" id="IPR018108">
    <property type="entry name" value="MCP_transmembrane"/>
</dbReference>
<dbReference type="OrthoDB" id="2019556at2759"/>
<feature type="transmembrane region" description="Helical" evidence="11">
    <location>
        <begin position="208"/>
        <end position="233"/>
    </location>
</feature>
<evidence type="ECO:0000256" key="11">
    <source>
        <dbReference type="SAM" id="Phobius"/>
    </source>
</evidence>
<evidence type="ECO:0000256" key="1">
    <source>
        <dbReference type="ARBA" id="ARBA00004585"/>
    </source>
</evidence>
<feature type="repeat" description="Solcar" evidence="9">
    <location>
        <begin position="209"/>
        <end position="296"/>
    </location>
</feature>
<dbReference type="AlphaFoldDB" id="A0A9P5JVR0"/>
<dbReference type="InterPro" id="IPR052217">
    <property type="entry name" value="Mito/Peroxisomal_Carrier"/>
</dbReference>
<keyword evidence="7 9" id="KW-0472">Membrane</keyword>
<dbReference type="Proteomes" id="UP000759537">
    <property type="component" value="Unassembled WGS sequence"/>
</dbReference>
<reference evidence="12" key="2">
    <citation type="journal article" date="2020" name="Nat. Commun.">
        <title>Large-scale genome sequencing of mycorrhizal fungi provides insights into the early evolution of symbiotic traits.</title>
        <authorList>
            <person name="Miyauchi S."/>
            <person name="Kiss E."/>
            <person name="Kuo A."/>
            <person name="Drula E."/>
            <person name="Kohler A."/>
            <person name="Sanchez-Garcia M."/>
            <person name="Morin E."/>
            <person name="Andreopoulos B."/>
            <person name="Barry K.W."/>
            <person name="Bonito G."/>
            <person name="Buee M."/>
            <person name="Carver A."/>
            <person name="Chen C."/>
            <person name="Cichocki N."/>
            <person name="Clum A."/>
            <person name="Culley D."/>
            <person name="Crous P.W."/>
            <person name="Fauchery L."/>
            <person name="Girlanda M."/>
            <person name="Hayes R.D."/>
            <person name="Keri Z."/>
            <person name="LaButti K."/>
            <person name="Lipzen A."/>
            <person name="Lombard V."/>
            <person name="Magnuson J."/>
            <person name="Maillard F."/>
            <person name="Murat C."/>
            <person name="Nolan M."/>
            <person name="Ohm R.A."/>
            <person name="Pangilinan J."/>
            <person name="Pereira M.F."/>
            <person name="Perotto S."/>
            <person name="Peter M."/>
            <person name="Pfister S."/>
            <person name="Riley R."/>
            <person name="Sitrit Y."/>
            <person name="Stielow J.B."/>
            <person name="Szollosi G."/>
            <person name="Zifcakova L."/>
            <person name="Stursova M."/>
            <person name="Spatafora J.W."/>
            <person name="Tedersoo L."/>
            <person name="Vaario L.M."/>
            <person name="Yamada A."/>
            <person name="Yan M."/>
            <person name="Wang P."/>
            <person name="Xu J."/>
            <person name="Bruns T."/>
            <person name="Baldrian P."/>
            <person name="Vilgalys R."/>
            <person name="Dunand C."/>
            <person name="Henrissat B."/>
            <person name="Grigoriev I.V."/>
            <person name="Hibbett D."/>
            <person name="Nagy L.G."/>
            <person name="Martin F.M."/>
        </authorList>
    </citation>
    <scope>NUCLEOTIDE SEQUENCE</scope>
    <source>
        <strain evidence="12">Prilba</strain>
    </source>
</reference>
<dbReference type="PANTHER" id="PTHR45939:SF5">
    <property type="entry name" value="PEROXISOMAL MEMBRANE PROTEIN PMP34"/>
    <property type="match status" value="1"/>
</dbReference>
<evidence type="ECO:0000256" key="7">
    <source>
        <dbReference type="ARBA" id="ARBA00023136"/>
    </source>
</evidence>
<evidence type="ECO:0000256" key="10">
    <source>
        <dbReference type="RuleBase" id="RU000488"/>
    </source>
</evidence>
<keyword evidence="5" id="KW-0677">Repeat</keyword>
<sequence>MTNDSVIHSVAGAAGGILAMTATYPLVFLSTRAANETKGQNKSTYQVIVDVLKRDGFQGLYNGLNSSLLGIAVTNGVYYYFYESTKGVIVRSRTGSQSLSTLESMLAGLIAGSVTTVISNPVWVIQTAQTVSGMDAVSEDTPALPPKRLGVFATAAQLLRTDGPSAFFRGLRPALILVVNPVIQFTVFEQLKNALVRRRRMAGRVNRLLTDLDFFLLGAISKLVATGVTYPYIVVKSRLQAGHTAAARYRSALHGLRTIIAEEGISGIYKGAGPKLLQSVLTAAILFASQRRIYELTKVTPSFCIRISRAR</sequence>
<evidence type="ECO:0000313" key="13">
    <source>
        <dbReference type="Proteomes" id="UP000759537"/>
    </source>
</evidence>
<dbReference type="GO" id="GO:0005347">
    <property type="term" value="F:ATP transmembrane transporter activity"/>
    <property type="evidence" value="ECO:0007669"/>
    <property type="project" value="TreeGrafter"/>
</dbReference>
<keyword evidence="6 11" id="KW-1133">Transmembrane helix</keyword>
<accession>A0A9P5JVR0</accession>
<dbReference type="Gene3D" id="1.50.40.10">
    <property type="entry name" value="Mitochondrial carrier domain"/>
    <property type="match status" value="1"/>
</dbReference>
<evidence type="ECO:0000256" key="6">
    <source>
        <dbReference type="ARBA" id="ARBA00022989"/>
    </source>
</evidence>
<evidence type="ECO:0000256" key="5">
    <source>
        <dbReference type="ARBA" id="ARBA00022737"/>
    </source>
</evidence>
<dbReference type="GO" id="GO:0005778">
    <property type="term" value="C:peroxisomal membrane"/>
    <property type="evidence" value="ECO:0007669"/>
    <property type="project" value="UniProtKB-SubCell"/>
</dbReference>
<keyword evidence="8" id="KW-0576">Peroxisome</keyword>
<keyword evidence="13" id="KW-1185">Reference proteome</keyword>
<comment type="subcellular location">
    <subcellularLocation>
        <location evidence="1">Peroxisome membrane</location>
        <topology evidence="1">Multi-pass membrane protein</topology>
    </subcellularLocation>
</comment>
<dbReference type="GO" id="GO:0080122">
    <property type="term" value="F:AMP transmembrane transporter activity"/>
    <property type="evidence" value="ECO:0007669"/>
    <property type="project" value="TreeGrafter"/>
</dbReference>
<dbReference type="GO" id="GO:0044610">
    <property type="term" value="F:FMN transmembrane transporter activity"/>
    <property type="evidence" value="ECO:0007669"/>
    <property type="project" value="TreeGrafter"/>
</dbReference>
<organism evidence="12 13">
    <name type="scientific">Russula ochroleuca</name>
    <dbReference type="NCBI Taxonomy" id="152965"/>
    <lineage>
        <taxon>Eukaryota</taxon>
        <taxon>Fungi</taxon>
        <taxon>Dikarya</taxon>
        <taxon>Basidiomycota</taxon>
        <taxon>Agaricomycotina</taxon>
        <taxon>Agaricomycetes</taxon>
        <taxon>Russulales</taxon>
        <taxon>Russulaceae</taxon>
        <taxon>Russula</taxon>
    </lineage>
</organism>
<evidence type="ECO:0000256" key="8">
    <source>
        <dbReference type="ARBA" id="ARBA00023140"/>
    </source>
</evidence>
<dbReference type="GO" id="GO:0015228">
    <property type="term" value="F:coenzyme A transmembrane transporter activity"/>
    <property type="evidence" value="ECO:0007669"/>
    <property type="project" value="TreeGrafter"/>
</dbReference>
<evidence type="ECO:0000256" key="4">
    <source>
        <dbReference type="ARBA" id="ARBA00022692"/>
    </source>
</evidence>